<dbReference type="InterPro" id="IPR004516">
    <property type="entry name" value="HisRS/HisZ"/>
</dbReference>
<proteinExistence type="predicted"/>
<dbReference type="Pfam" id="PF13393">
    <property type="entry name" value="tRNA-synt_His"/>
    <property type="match status" value="1"/>
</dbReference>
<dbReference type="PIRSF" id="PIRSF001549">
    <property type="entry name" value="His-tRNA_synth"/>
    <property type="match status" value="1"/>
</dbReference>
<dbReference type="GO" id="GO:0005737">
    <property type="term" value="C:cytoplasm"/>
    <property type="evidence" value="ECO:0007669"/>
    <property type="project" value="InterPro"/>
</dbReference>
<gene>
    <name evidence="4" type="primary">hisZ</name>
    <name evidence="4" type="ordered locus">P9515_09821</name>
</gene>
<feature type="binding site" evidence="2">
    <location>
        <begin position="70"/>
        <end position="72"/>
    </location>
    <ligand>
        <name>L-histidine</name>
        <dbReference type="ChEBI" id="CHEBI:57595"/>
    </ligand>
</feature>
<evidence type="ECO:0000313" key="5">
    <source>
        <dbReference type="Proteomes" id="UP000001589"/>
    </source>
</evidence>
<protein>
    <submittedName>
        <fullName evidence="4">Possible Histidyl-tRNA synthetase</fullName>
    </submittedName>
</protein>
<dbReference type="PANTHER" id="PTHR43707">
    <property type="entry name" value="HISTIDYL-TRNA SYNTHETASE"/>
    <property type="match status" value="1"/>
</dbReference>
<sequence length="383" mass="44371">MSDIKEFNLIDVRNNSTIVNDLNNVYKLWGYEEVSPSFINNLDTIKGSEVINEDELIGIVSNNSLCLRPEMTTSIVKLTSTRLLNKKRPIRLYNSGIVFNKKQSYKNTYKFQENLQSGIELISYDTKFPEIEVINILFDAIDNINLIENSNLTLLVSTTKIMDLILFNYKNNNYEEIKKCMVNLDQESLNRLNIDKNDQTILKELIFTRGEPEIILKKLKNIYGYNDVIKELENFFNTLSKIAKRYNIKIQLDPTYQPHLNLYAGIVFQLICENSFVKTIIAKGGRYDELVRYFNPNEKIINGIGFTISIDNLRELIIDDSQSKKKVLLLFKDSCLLDKGINEQKALQKKGITTILHLNPCNENSKANILMKEHNCTEIQWIK</sequence>
<dbReference type="RefSeq" id="WP_011820291.1">
    <property type="nucleotide sequence ID" value="NC_008817.1"/>
</dbReference>
<evidence type="ECO:0000313" key="4">
    <source>
        <dbReference type="EMBL" id="ABM72189.1"/>
    </source>
</evidence>
<dbReference type="GeneID" id="60200869"/>
<dbReference type="SUPFAM" id="SSF55681">
    <property type="entry name" value="Class II aaRS and biotin synthetases"/>
    <property type="match status" value="1"/>
</dbReference>
<keyword evidence="4" id="KW-0030">Aminoacyl-tRNA synthetase</keyword>
<evidence type="ECO:0000259" key="3">
    <source>
        <dbReference type="Pfam" id="PF13393"/>
    </source>
</evidence>
<dbReference type="Proteomes" id="UP000001589">
    <property type="component" value="Chromosome"/>
</dbReference>
<evidence type="ECO:0000256" key="2">
    <source>
        <dbReference type="PIRSR" id="PIRSR001549-1"/>
    </source>
</evidence>
<dbReference type="STRING" id="167542.P9515_09821"/>
<name>A2BWM8_PROM5</name>
<accession>A2BWM8</accession>
<feature type="binding site" evidence="2">
    <location>
        <position position="116"/>
    </location>
    <ligand>
        <name>L-histidine</name>
        <dbReference type="ChEBI" id="CHEBI:57595"/>
    </ligand>
</feature>
<dbReference type="InterPro" id="IPR041715">
    <property type="entry name" value="HisRS-like_core"/>
</dbReference>
<evidence type="ECO:0000256" key="1">
    <source>
        <dbReference type="ARBA" id="ARBA00022490"/>
    </source>
</evidence>
<dbReference type="EMBL" id="CP000552">
    <property type="protein sequence ID" value="ABM72189.1"/>
    <property type="molecule type" value="Genomic_DNA"/>
</dbReference>
<dbReference type="OrthoDB" id="9800814at2"/>
<dbReference type="InterPro" id="IPR045864">
    <property type="entry name" value="aa-tRNA-synth_II/BPL/LPL"/>
</dbReference>
<dbReference type="AlphaFoldDB" id="A2BWM8"/>
<keyword evidence="1" id="KW-0963">Cytoplasm</keyword>
<dbReference type="PANTHER" id="PTHR43707:SF1">
    <property type="entry name" value="HISTIDINE--TRNA LIGASE, MITOCHONDRIAL-RELATED"/>
    <property type="match status" value="1"/>
</dbReference>
<dbReference type="Gene3D" id="3.30.930.10">
    <property type="entry name" value="Bira Bifunctional Protein, Domain 2"/>
    <property type="match status" value="1"/>
</dbReference>
<dbReference type="KEGG" id="pmc:P9515_09821"/>
<feature type="domain" description="Class II Histidinyl-tRNA synthetase (HisRS)-like catalytic core" evidence="3">
    <location>
        <begin position="6"/>
        <end position="313"/>
    </location>
</feature>
<dbReference type="GO" id="GO:0006427">
    <property type="term" value="P:histidyl-tRNA aminoacylation"/>
    <property type="evidence" value="ECO:0007669"/>
    <property type="project" value="TreeGrafter"/>
</dbReference>
<dbReference type="NCBIfam" id="NF008939">
    <property type="entry name" value="PRK12292.2-1"/>
    <property type="match status" value="1"/>
</dbReference>
<dbReference type="eggNOG" id="COG3705">
    <property type="taxonomic scope" value="Bacteria"/>
</dbReference>
<keyword evidence="4" id="KW-0436">Ligase</keyword>
<feature type="binding site" evidence="2">
    <location>
        <position position="120"/>
    </location>
    <ligand>
        <name>L-histidine</name>
        <dbReference type="ChEBI" id="CHEBI:57595"/>
    </ligand>
</feature>
<reference evidence="4 5" key="1">
    <citation type="journal article" date="2007" name="PLoS Genet.">
        <title>Patterns and implications of gene gain and loss in the evolution of Prochlorococcus.</title>
        <authorList>
            <person name="Kettler G.C."/>
            <person name="Martiny A.C."/>
            <person name="Huang K."/>
            <person name="Zucker J."/>
            <person name="Coleman M.L."/>
            <person name="Rodrigue S."/>
            <person name="Chen F."/>
            <person name="Lapidus A."/>
            <person name="Ferriera S."/>
            <person name="Johnson J."/>
            <person name="Steglich C."/>
            <person name="Church G.M."/>
            <person name="Richardson P."/>
            <person name="Chisholm S.W."/>
        </authorList>
    </citation>
    <scope>NUCLEOTIDE SEQUENCE [LARGE SCALE GENOMIC DNA]</scope>
    <source>
        <strain evidence="4 5">MIT 9515</strain>
    </source>
</reference>
<dbReference type="HOGENOM" id="CLU_025113_0_2_3"/>
<dbReference type="GO" id="GO:0004821">
    <property type="term" value="F:histidine-tRNA ligase activity"/>
    <property type="evidence" value="ECO:0007669"/>
    <property type="project" value="TreeGrafter"/>
</dbReference>
<organism evidence="4 5">
    <name type="scientific">Prochlorococcus marinus (strain MIT 9515)</name>
    <dbReference type="NCBI Taxonomy" id="167542"/>
    <lineage>
        <taxon>Bacteria</taxon>
        <taxon>Bacillati</taxon>
        <taxon>Cyanobacteriota</taxon>
        <taxon>Cyanophyceae</taxon>
        <taxon>Synechococcales</taxon>
        <taxon>Prochlorococcaceae</taxon>
        <taxon>Prochlorococcus</taxon>
    </lineage>
</organism>